<proteinExistence type="inferred from homology"/>
<evidence type="ECO:0000256" key="10">
    <source>
        <dbReference type="ARBA" id="ARBA00030775"/>
    </source>
</evidence>
<dbReference type="InterPro" id="IPR049875">
    <property type="entry name" value="TypeII_GspH"/>
</dbReference>
<accession>A0A423PL57</accession>
<evidence type="ECO:0000256" key="5">
    <source>
        <dbReference type="ARBA" id="ARBA00022519"/>
    </source>
</evidence>
<dbReference type="Pfam" id="PF12019">
    <property type="entry name" value="GspH"/>
    <property type="match status" value="1"/>
</dbReference>
<dbReference type="GO" id="GO:0015628">
    <property type="term" value="P:protein secretion by the type II secretion system"/>
    <property type="evidence" value="ECO:0007669"/>
    <property type="project" value="InterPro"/>
</dbReference>
<evidence type="ECO:0000259" key="12">
    <source>
        <dbReference type="Pfam" id="PF12019"/>
    </source>
</evidence>
<evidence type="ECO:0000256" key="1">
    <source>
        <dbReference type="ARBA" id="ARBA00004377"/>
    </source>
</evidence>
<evidence type="ECO:0000256" key="8">
    <source>
        <dbReference type="ARBA" id="ARBA00023136"/>
    </source>
</evidence>
<name>A0A423PL57_9GAMM</name>
<comment type="subcellular location">
    <subcellularLocation>
        <location evidence="1">Cell inner membrane</location>
        <topology evidence="1">Single-pass membrane protein</topology>
    </subcellularLocation>
</comment>
<evidence type="ECO:0000313" key="13">
    <source>
        <dbReference type="EMBL" id="ROO26335.1"/>
    </source>
</evidence>
<evidence type="ECO:0000256" key="7">
    <source>
        <dbReference type="ARBA" id="ARBA00022989"/>
    </source>
</evidence>
<keyword evidence="5" id="KW-0997">Cell inner membrane</keyword>
<comment type="caution">
    <text evidence="13">The sequence shown here is derived from an EMBL/GenBank/DDBJ whole genome shotgun (WGS) entry which is preliminary data.</text>
</comment>
<organism evidence="13 14">
    <name type="scientific">Salinisphaera orenii YIM 95161</name>
    <dbReference type="NCBI Taxonomy" id="1051139"/>
    <lineage>
        <taxon>Bacteria</taxon>
        <taxon>Pseudomonadati</taxon>
        <taxon>Pseudomonadota</taxon>
        <taxon>Gammaproteobacteria</taxon>
        <taxon>Salinisphaerales</taxon>
        <taxon>Salinisphaeraceae</taxon>
        <taxon>Salinisphaera</taxon>
    </lineage>
</organism>
<dbReference type="PROSITE" id="PS00409">
    <property type="entry name" value="PROKAR_NTER_METHYL"/>
    <property type="match status" value="1"/>
</dbReference>
<dbReference type="RefSeq" id="WP_245968529.1">
    <property type="nucleotide sequence ID" value="NZ_AYKF01000102.1"/>
</dbReference>
<dbReference type="InterPro" id="IPR012902">
    <property type="entry name" value="N_methyl_site"/>
</dbReference>
<keyword evidence="7 11" id="KW-1133">Transmembrane helix</keyword>
<keyword evidence="8 11" id="KW-0472">Membrane</keyword>
<dbReference type="SUPFAM" id="SSF54523">
    <property type="entry name" value="Pili subunits"/>
    <property type="match status" value="1"/>
</dbReference>
<dbReference type="Proteomes" id="UP000285123">
    <property type="component" value="Unassembled WGS sequence"/>
</dbReference>
<feature type="domain" description="General secretion pathway GspH" evidence="12">
    <location>
        <begin position="46"/>
        <end position="168"/>
    </location>
</feature>
<dbReference type="PRINTS" id="PR00885">
    <property type="entry name" value="BCTERIALGSPH"/>
</dbReference>
<keyword evidence="6 11" id="KW-0812">Transmembrane</keyword>
<dbReference type="GO" id="GO:0015627">
    <property type="term" value="C:type II protein secretion system complex"/>
    <property type="evidence" value="ECO:0007669"/>
    <property type="project" value="InterPro"/>
</dbReference>
<dbReference type="NCBIfam" id="TIGR01708">
    <property type="entry name" value="typeII_sec_gspH"/>
    <property type="match status" value="1"/>
</dbReference>
<dbReference type="AlphaFoldDB" id="A0A423PL57"/>
<gene>
    <name evidence="13" type="ORF">SAHL_13050</name>
</gene>
<evidence type="ECO:0000256" key="4">
    <source>
        <dbReference type="ARBA" id="ARBA00022481"/>
    </source>
</evidence>
<keyword evidence="4" id="KW-0488">Methylation</keyword>
<feature type="transmembrane region" description="Helical" evidence="11">
    <location>
        <begin position="12"/>
        <end position="33"/>
    </location>
</feature>
<evidence type="ECO:0000256" key="6">
    <source>
        <dbReference type="ARBA" id="ARBA00022692"/>
    </source>
</evidence>
<protein>
    <recommendedName>
        <fullName evidence="2">Type II secretion system protein H</fullName>
    </recommendedName>
    <alternativeName>
        <fullName evidence="10">General secretion pathway protein H</fullName>
    </alternativeName>
</protein>
<dbReference type="InterPro" id="IPR002416">
    <property type="entry name" value="T2SS_protein-GspH"/>
</dbReference>
<dbReference type="GO" id="GO:0005886">
    <property type="term" value="C:plasma membrane"/>
    <property type="evidence" value="ECO:0007669"/>
    <property type="project" value="UniProtKB-SubCell"/>
</dbReference>
<evidence type="ECO:0000256" key="11">
    <source>
        <dbReference type="SAM" id="Phobius"/>
    </source>
</evidence>
<sequence>MRRTEVQRGFTLIELLVVVLIMGVVLSFLSLSINPTSNADRLDTESRRLDALLRTAADDAVLYGRELGLDIVRGGYRFIRLGDDGWQVINRAESPLRPRDLPEGVAIALIERDEAQPRLAGGDDEDENEEDALRPEAVLLSSGEFVPFELELYADDVDHRYRLTGEANGELSLERVDGPR</sequence>
<evidence type="ECO:0000256" key="3">
    <source>
        <dbReference type="ARBA" id="ARBA00022475"/>
    </source>
</evidence>
<dbReference type="InterPro" id="IPR022346">
    <property type="entry name" value="T2SS_GspH"/>
</dbReference>
<dbReference type="Pfam" id="PF07963">
    <property type="entry name" value="N_methyl"/>
    <property type="match status" value="1"/>
</dbReference>
<keyword evidence="3" id="KW-1003">Cell membrane</keyword>
<evidence type="ECO:0000313" key="14">
    <source>
        <dbReference type="Proteomes" id="UP000285123"/>
    </source>
</evidence>
<reference evidence="13 14" key="1">
    <citation type="submission" date="2013-10" db="EMBL/GenBank/DDBJ databases">
        <title>Salinisphaera halophila YIM 95161 Genome Sequencing.</title>
        <authorList>
            <person name="Lai Q."/>
            <person name="Li C."/>
            <person name="Shao Z."/>
        </authorList>
    </citation>
    <scope>NUCLEOTIDE SEQUENCE [LARGE SCALE GENOMIC DNA]</scope>
    <source>
        <strain evidence="13 14">YIM 95161</strain>
    </source>
</reference>
<evidence type="ECO:0000256" key="9">
    <source>
        <dbReference type="ARBA" id="ARBA00025772"/>
    </source>
</evidence>
<evidence type="ECO:0000256" key="2">
    <source>
        <dbReference type="ARBA" id="ARBA00021549"/>
    </source>
</evidence>
<dbReference type="NCBIfam" id="TIGR02532">
    <property type="entry name" value="IV_pilin_GFxxxE"/>
    <property type="match status" value="1"/>
</dbReference>
<dbReference type="EMBL" id="AYKF01000102">
    <property type="protein sequence ID" value="ROO26335.1"/>
    <property type="molecule type" value="Genomic_DNA"/>
</dbReference>
<dbReference type="InterPro" id="IPR045584">
    <property type="entry name" value="Pilin-like"/>
</dbReference>
<comment type="similarity">
    <text evidence="9">Belongs to the GSP H family.</text>
</comment>
<dbReference type="Gene3D" id="3.55.40.10">
    <property type="entry name" value="minor pseudopilin epsh domain"/>
    <property type="match status" value="1"/>
</dbReference>